<organism evidence="2 3">
    <name type="scientific">Catellatospora methionotrophica</name>
    <dbReference type="NCBI Taxonomy" id="121620"/>
    <lineage>
        <taxon>Bacteria</taxon>
        <taxon>Bacillati</taxon>
        <taxon>Actinomycetota</taxon>
        <taxon>Actinomycetes</taxon>
        <taxon>Micromonosporales</taxon>
        <taxon>Micromonosporaceae</taxon>
        <taxon>Catellatospora</taxon>
    </lineage>
</organism>
<comment type="caution">
    <text evidence="2">The sequence shown here is derived from an EMBL/GenBank/DDBJ whole genome shotgun (WGS) entry which is preliminary data.</text>
</comment>
<dbReference type="CDD" id="cd02440">
    <property type="entry name" value="AdoMet_MTases"/>
    <property type="match status" value="1"/>
</dbReference>
<keyword evidence="3" id="KW-1185">Reference proteome</keyword>
<dbReference type="InterPro" id="IPR029063">
    <property type="entry name" value="SAM-dependent_MTases_sf"/>
</dbReference>
<protein>
    <recommendedName>
        <fullName evidence="1">Methyltransferase type 11 domain-containing protein</fullName>
    </recommendedName>
</protein>
<proteinExistence type="predicted"/>
<reference evidence="2" key="1">
    <citation type="submission" date="2021-01" db="EMBL/GenBank/DDBJ databases">
        <title>Whole genome shotgun sequence of Catellatospora methionotrophica NBRC 14553.</title>
        <authorList>
            <person name="Komaki H."/>
            <person name="Tamura T."/>
        </authorList>
    </citation>
    <scope>NUCLEOTIDE SEQUENCE</scope>
    <source>
        <strain evidence="2">NBRC 14553</strain>
    </source>
</reference>
<dbReference type="Gene3D" id="3.40.50.150">
    <property type="entry name" value="Vaccinia Virus protein VP39"/>
    <property type="match status" value="1"/>
</dbReference>
<dbReference type="Proteomes" id="UP000660339">
    <property type="component" value="Unassembled WGS sequence"/>
</dbReference>
<evidence type="ECO:0000313" key="3">
    <source>
        <dbReference type="Proteomes" id="UP000660339"/>
    </source>
</evidence>
<evidence type="ECO:0000313" key="2">
    <source>
        <dbReference type="EMBL" id="GIG14577.1"/>
    </source>
</evidence>
<dbReference type="SUPFAM" id="SSF53335">
    <property type="entry name" value="S-adenosyl-L-methionine-dependent methyltransferases"/>
    <property type="match status" value="1"/>
</dbReference>
<dbReference type="AlphaFoldDB" id="A0A8J3L522"/>
<accession>A0A8J3L522</accession>
<dbReference type="InterPro" id="IPR013216">
    <property type="entry name" value="Methyltransf_11"/>
</dbReference>
<feature type="domain" description="Methyltransferase type 11" evidence="1">
    <location>
        <begin position="57"/>
        <end position="160"/>
    </location>
</feature>
<dbReference type="InterPro" id="IPR050508">
    <property type="entry name" value="Methyltransf_Superfamily"/>
</dbReference>
<evidence type="ECO:0000259" key="1">
    <source>
        <dbReference type="Pfam" id="PF08241"/>
    </source>
</evidence>
<name>A0A8J3L522_9ACTN</name>
<dbReference type="GO" id="GO:0008757">
    <property type="term" value="F:S-adenosylmethionine-dependent methyltransferase activity"/>
    <property type="evidence" value="ECO:0007669"/>
    <property type="project" value="InterPro"/>
</dbReference>
<dbReference type="PANTHER" id="PTHR42912">
    <property type="entry name" value="METHYLTRANSFERASE"/>
    <property type="match status" value="1"/>
</dbReference>
<dbReference type="RefSeq" id="WP_166377946.1">
    <property type="nucleotide sequence ID" value="NZ_BAAATT010000007.1"/>
</dbReference>
<gene>
    <name evidence="2" type="ORF">Cme02nite_29090</name>
</gene>
<dbReference type="Pfam" id="PF08241">
    <property type="entry name" value="Methyltransf_11"/>
    <property type="match status" value="1"/>
</dbReference>
<sequence length="286" mass="31906">MTDAPLTPHYARVDQSPPQMQARLVAYLDRAAAHEAITGIRARACETLQIKPGHHVLDGGCGLGEEACSLALLVGVDGRVDGIDNSRSMLALAAQRYERWHQTHPDAGTVRFRTGDLARLDYPAGVFDAVRCERTLQHLPQAETVIGELVRVTRPQGRICLVDTDWDSLVFDGMPAEVLAPMLWRLRHHSVMCNPSMGRTLRNRLRRVGVYELECHPMTMCFTDPAEAQHVVPYFERDLLLHIVGEEDGDTTAMVDRWLDTVHEADAREDFLVALTVWVVAGTVPD</sequence>
<dbReference type="EMBL" id="BONJ01000014">
    <property type="protein sequence ID" value="GIG14577.1"/>
    <property type="molecule type" value="Genomic_DNA"/>
</dbReference>